<dbReference type="Proteomes" id="UP000254263">
    <property type="component" value="Unassembled WGS sequence"/>
</dbReference>
<dbReference type="GO" id="GO:0004803">
    <property type="term" value="F:transposase activity"/>
    <property type="evidence" value="ECO:0007669"/>
    <property type="project" value="UniProtKB-UniRule"/>
</dbReference>
<proteinExistence type="inferred from homology"/>
<gene>
    <name evidence="7" type="ORF">NCTC13100_01468</name>
</gene>
<dbReference type="PANTHER" id="PTHR33217">
    <property type="entry name" value="TRANSPOSASE FOR INSERTION SEQUENCE ELEMENT IS1081"/>
    <property type="match status" value="1"/>
</dbReference>
<evidence type="ECO:0000256" key="5">
    <source>
        <dbReference type="ARBA" id="ARBA00023172"/>
    </source>
</evidence>
<dbReference type="PANTHER" id="PTHR33217:SF7">
    <property type="entry name" value="TRANSPOSASE FOR INSERTION SEQUENCE ELEMENT IS1081"/>
    <property type="match status" value="1"/>
</dbReference>
<dbReference type="GO" id="GO:0006313">
    <property type="term" value="P:DNA transposition"/>
    <property type="evidence" value="ECO:0007669"/>
    <property type="project" value="UniProtKB-UniRule"/>
</dbReference>
<evidence type="ECO:0000256" key="1">
    <source>
        <dbReference type="ARBA" id="ARBA00002190"/>
    </source>
</evidence>
<dbReference type="GO" id="GO:0003677">
    <property type="term" value="F:DNA binding"/>
    <property type="evidence" value="ECO:0007669"/>
    <property type="project" value="UniProtKB-UniRule"/>
</dbReference>
<sequence>MPDLLPDGRREVLCVVNHPTEGALNWEAELKALKTQVVEQIDLIISDALQGIERAICSAFPHVDHQLYVVHFKRQALNAVSKRDKAQMKQELDYSRYRTYFH</sequence>
<evidence type="ECO:0000256" key="2">
    <source>
        <dbReference type="ARBA" id="ARBA00010961"/>
    </source>
</evidence>
<dbReference type="EMBL" id="UGTI01000001">
    <property type="protein sequence ID" value="SUB78313.1"/>
    <property type="molecule type" value="Genomic_DNA"/>
</dbReference>
<keyword evidence="3 6" id="KW-0815">Transposition</keyword>
<keyword evidence="6" id="KW-0814">Transposable element</keyword>
<organism evidence="7 8">
    <name type="scientific">Porphyromonas macacae</name>
    <dbReference type="NCBI Taxonomy" id="28115"/>
    <lineage>
        <taxon>Bacteria</taxon>
        <taxon>Pseudomonadati</taxon>
        <taxon>Bacteroidota</taxon>
        <taxon>Bacteroidia</taxon>
        <taxon>Bacteroidales</taxon>
        <taxon>Porphyromonadaceae</taxon>
        <taxon>Porphyromonas</taxon>
    </lineage>
</organism>
<comment type="similarity">
    <text evidence="2 6">Belongs to the transposase mutator family.</text>
</comment>
<evidence type="ECO:0000256" key="6">
    <source>
        <dbReference type="RuleBase" id="RU365089"/>
    </source>
</evidence>
<evidence type="ECO:0000256" key="3">
    <source>
        <dbReference type="ARBA" id="ARBA00022578"/>
    </source>
</evidence>
<evidence type="ECO:0000256" key="4">
    <source>
        <dbReference type="ARBA" id="ARBA00023125"/>
    </source>
</evidence>
<comment type="function">
    <text evidence="1 6">Required for the transposition of the insertion element.</text>
</comment>
<evidence type="ECO:0000313" key="7">
    <source>
        <dbReference type="EMBL" id="SUB78313.1"/>
    </source>
</evidence>
<protein>
    <recommendedName>
        <fullName evidence="6">Mutator family transposase</fullName>
    </recommendedName>
</protein>
<dbReference type="AlphaFoldDB" id="A0A379DJX3"/>
<keyword evidence="4 6" id="KW-0238">DNA-binding</keyword>
<keyword evidence="5 6" id="KW-0233">DNA recombination</keyword>
<accession>A0A379DJX3</accession>
<dbReference type="Pfam" id="PF00872">
    <property type="entry name" value="Transposase_mut"/>
    <property type="match status" value="1"/>
</dbReference>
<dbReference type="InterPro" id="IPR001207">
    <property type="entry name" value="Transposase_mutator"/>
</dbReference>
<evidence type="ECO:0000313" key="8">
    <source>
        <dbReference type="Proteomes" id="UP000254263"/>
    </source>
</evidence>
<name>A0A379DJX3_9PORP</name>
<reference evidence="7 8" key="1">
    <citation type="submission" date="2018-06" db="EMBL/GenBank/DDBJ databases">
        <authorList>
            <consortium name="Pathogen Informatics"/>
            <person name="Doyle S."/>
        </authorList>
    </citation>
    <scope>NUCLEOTIDE SEQUENCE [LARGE SCALE GENOMIC DNA]</scope>
    <source>
        <strain evidence="7 8">NCTC13100</strain>
    </source>
</reference>